<evidence type="ECO:0000256" key="5">
    <source>
        <dbReference type="ARBA" id="ARBA00022960"/>
    </source>
</evidence>
<feature type="domain" description="Penicillin-binding protein dimerisation" evidence="11">
    <location>
        <begin position="33"/>
        <end position="262"/>
    </location>
</feature>
<reference evidence="12" key="1">
    <citation type="journal article" date="2013" name="Environ. Microbiol.">
        <title>Microbiota from the distal guts of lean and obese adolescents exhibit partial functional redundancy besides clear differences in community structure.</title>
        <authorList>
            <person name="Ferrer M."/>
            <person name="Ruiz A."/>
            <person name="Lanza F."/>
            <person name="Haange S.B."/>
            <person name="Oberbach A."/>
            <person name="Till H."/>
            <person name="Bargiela R."/>
            <person name="Campoy C."/>
            <person name="Segura M.T."/>
            <person name="Richter M."/>
            <person name="von Bergen M."/>
            <person name="Seifert J."/>
            <person name="Suarez A."/>
        </authorList>
    </citation>
    <scope>NUCLEOTIDE SEQUENCE</scope>
</reference>
<dbReference type="Gene3D" id="3.90.1310.10">
    <property type="entry name" value="Penicillin-binding protein 2a (Domain 2)"/>
    <property type="match status" value="1"/>
</dbReference>
<protein>
    <submittedName>
        <fullName evidence="12">Protein containing Penicillin-binding protein, transpeptidase</fullName>
    </submittedName>
</protein>
<dbReference type="GO" id="GO:0008360">
    <property type="term" value="P:regulation of cell shape"/>
    <property type="evidence" value="ECO:0007669"/>
    <property type="project" value="UniProtKB-KW"/>
</dbReference>
<dbReference type="EMBL" id="AJWZ01000670">
    <property type="protein sequence ID" value="EKC76146.1"/>
    <property type="molecule type" value="Genomic_DNA"/>
</dbReference>
<evidence type="ECO:0000256" key="8">
    <source>
        <dbReference type="ARBA" id="ARBA00023136"/>
    </source>
</evidence>
<keyword evidence="8" id="KW-0472">Membrane</keyword>
<dbReference type="GO" id="GO:0071972">
    <property type="term" value="F:peptidoglycan L,D-transpeptidase activity"/>
    <property type="evidence" value="ECO:0007669"/>
    <property type="project" value="TreeGrafter"/>
</dbReference>
<evidence type="ECO:0000256" key="4">
    <source>
        <dbReference type="ARBA" id="ARBA00022692"/>
    </source>
</evidence>
<evidence type="ECO:0000256" key="1">
    <source>
        <dbReference type="ARBA" id="ARBA00004167"/>
    </source>
</evidence>
<evidence type="ECO:0000313" key="12">
    <source>
        <dbReference type="EMBL" id="EKC76146.1"/>
    </source>
</evidence>
<dbReference type="Gene3D" id="1.10.10.1230">
    <property type="entry name" value="Penicillin-binding protein, N-terminal non-catalytic domain, head sub-domain"/>
    <property type="match status" value="1"/>
</dbReference>
<keyword evidence="3" id="KW-1003">Cell membrane</keyword>
<evidence type="ECO:0000259" key="11">
    <source>
        <dbReference type="Pfam" id="PF03717"/>
    </source>
</evidence>
<comment type="subcellular location">
    <subcellularLocation>
        <location evidence="2">Cell membrane</location>
    </subcellularLocation>
    <subcellularLocation>
        <location evidence="1">Membrane</location>
        <topology evidence="1">Single-pass membrane protein</topology>
    </subcellularLocation>
</comment>
<evidence type="ECO:0000256" key="7">
    <source>
        <dbReference type="ARBA" id="ARBA00022989"/>
    </source>
</evidence>
<comment type="caution">
    <text evidence="12">The sequence shown here is derived from an EMBL/GenBank/DDBJ whole genome shotgun (WGS) entry which is preliminary data.</text>
</comment>
<dbReference type="Pfam" id="PF03717">
    <property type="entry name" value="PBP_dimer"/>
    <property type="match status" value="1"/>
</dbReference>
<gene>
    <name evidence="12" type="ORF">OBE_01016</name>
</gene>
<evidence type="ECO:0000256" key="6">
    <source>
        <dbReference type="ARBA" id="ARBA00022984"/>
    </source>
</evidence>
<keyword evidence="9" id="KW-0961">Cell wall biogenesis/degradation</keyword>
<keyword evidence="5" id="KW-0133">Cell shape</keyword>
<name>K1UX12_9ZZZZ</name>
<keyword evidence="7" id="KW-1133">Transmembrane helix</keyword>
<dbReference type="InterPro" id="IPR005311">
    <property type="entry name" value="PBP_dimer"/>
</dbReference>
<dbReference type="Gene3D" id="3.40.710.10">
    <property type="entry name" value="DD-peptidase/beta-lactamase superfamily"/>
    <property type="match status" value="1"/>
</dbReference>
<sequence length="655" mass="74721">MVIILRLFQVMIIDNKKYKNKLGELTLKVVEKSQAPRGRIYDRNYNIIVDNKAVKVIYYQKDKSRTKNAEIKLAYLLSPHITLDISKLTNDIKKDFFLAKNSEEMKKRITQEEYQSLEERKLTVKDIENLKKSRITDEELNSFTELDNKTAYIYYLMNKGYTYEKKIIKNSDVSEEEYAYILEHDNELKGFNVEEDWERVYPYGDTFKSILGTVSTSTQGIPKEMRKYYLSKGYSLDDRVGLSYLEKQYEGYLKGTKDKYQVINRHSLKLISSGRRGNDIVLTIDINLQQQIENILSEEIIKAKSEPNTNYYDHSFVMIQDPNTGEVLAMAGKKVELEDGKWVAHDYTPAMLTSPMTPGSVVKAASMLVGYNNNAIKIGEYMMDECVKIASTPKKCSWRNLGYINDIDALALSSNVYQFKTAMRVAGANYTYNMPFKIYNDAFSKYRNMYHSFGLGVKTGIDLPLESTGYTSKDETPGLLLDFVMGQFETYTPVQLSQYVSTIANGGNRLKPHLLKEVRSSSATNEIGKLQKTITPERLNCIDTKEEYFNRVKEGLHAVTMSSYGLGKNYIDKSHDPSGKTGTSQSFLDTDNDGIIDTETISTAFIGYAPTTNPKMSIVVTSPDSSHPNSQTDYNSLVNLHITKKISAKYFELYP</sequence>
<evidence type="ECO:0000256" key="9">
    <source>
        <dbReference type="ARBA" id="ARBA00023316"/>
    </source>
</evidence>
<dbReference type="AlphaFoldDB" id="K1UX12"/>
<dbReference type="SUPFAM" id="SSF56601">
    <property type="entry name" value="beta-lactamase/transpeptidase-like"/>
    <property type="match status" value="1"/>
</dbReference>
<dbReference type="InterPro" id="IPR012338">
    <property type="entry name" value="Beta-lactam/transpept-like"/>
</dbReference>
<dbReference type="InterPro" id="IPR036138">
    <property type="entry name" value="PBP_dimer_sf"/>
</dbReference>
<dbReference type="SUPFAM" id="SSF56519">
    <property type="entry name" value="Penicillin binding protein dimerisation domain"/>
    <property type="match status" value="1"/>
</dbReference>
<dbReference type="GO" id="GO:0071555">
    <property type="term" value="P:cell wall organization"/>
    <property type="evidence" value="ECO:0007669"/>
    <property type="project" value="UniProtKB-KW"/>
</dbReference>
<dbReference type="GO" id="GO:0005886">
    <property type="term" value="C:plasma membrane"/>
    <property type="evidence" value="ECO:0007669"/>
    <property type="project" value="UniProtKB-SubCell"/>
</dbReference>
<accession>K1UX12</accession>
<dbReference type="InterPro" id="IPR050515">
    <property type="entry name" value="Beta-lactam/transpept"/>
</dbReference>
<dbReference type="PANTHER" id="PTHR30627:SF2">
    <property type="entry name" value="PEPTIDOGLYCAN D,D-TRANSPEPTIDASE MRDA"/>
    <property type="match status" value="1"/>
</dbReference>
<dbReference type="GO" id="GO:0008658">
    <property type="term" value="F:penicillin binding"/>
    <property type="evidence" value="ECO:0007669"/>
    <property type="project" value="InterPro"/>
</dbReference>
<dbReference type="PANTHER" id="PTHR30627">
    <property type="entry name" value="PEPTIDOGLYCAN D,D-TRANSPEPTIDASE"/>
    <property type="match status" value="1"/>
</dbReference>
<proteinExistence type="predicted"/>
<dbReference type="GO" id="GO:0009252">
    <property type="term" value="P:peptidoglycan biosynthetic process"/>
    <property type="evidence" value="ECO:0007669"/>
    <property type="project" value="UniProtKB-KW"/>
</dbReference>
<dbReference type="InterPro" id="IPR001460">
    <property type="entry name" value="PCN-bd_Tpept"/>
</dbReference>
<organism evidence="12">
    <name type="scientific">human gut metagenome</name>
    <dbReference type="NCBI Taxonomy" id="408170"/>
    <lineage>
        <taxon>unclassified sequences</taxon>
        <taxon>metagenomes</taxon>
        <taxon>organismal metagenomes</taxon>
    </lineage>
</organism>
<keyword evidence="6" id="KW-0573">Peptidoglycan synthesis</keyword>
<dbReference type="Pfam" id="PF00905">
    <property type="entry name" value="Transpeptidase"/>
    <property type="match status" value="1"/>
</dbReference>
<feature type="domain" description="Penicillin-binding protein transpeptidase" evidence="10">
    <location>
        <begin position="316"/>
        <end position="645"/>
    </location>
</feature>
<evidence type="ECO:0000256" key="2">
    <source>
        <dbReference type="ARBA" id="ARBA00004236"/>
    </source>
</evidence>
<evidence type="ECO:0000256" key="3">
    <source>
        <dbReference type="ARBA" id="ARBA00022475"/>
    </source>
</evidence>
<evidence type="ECO:0000259" key="10">
    <source>
        <dbReference type="Pfam" id="PF00905"/>
    </source>
</evidence>
<keyword evidence="4" id="KW-0812">Transmembrane</keyword>